<keyword evidence="3" id="KW-0012">Acyltransferase</keyword>
<name>A0A1E3P3X2_WICAA</name>
<evidence type="ECO:0000256" key="1">
    <source>
        <dbReference type="ARBA" id="ARBA00008655"/>
    </source>
</evidence>
<protein>
    <recommendedName>
        <fullName evidence="5">Phospholipid/glycerol acyltransferase domain-containing protein</fullName>
    </recommendedName>
</protein>
<dbReference type="GeneID" id="30199004"/>
<evidence type="ECO:0000313" key="6">
    <source>
        <dbReference type="EMBL" id="ODQ60196.1"/>
    </source>
</evidence>
<organism evidence="6 7">
    <name type="scientific">Wickerhamomyces anomalus (strain ATCC 58044 / CBS 1984 / NCYC 433 / NRRL Y-366-8)</name>
    <name type="common">Yeast</name>
    <name type="synonym">Hansenula anomala</name>
    <dbReference type="NCBI Taxonomy" id="683960"/>
    <lineage>
        <taxon>Eukaryota</taxon>
        <taxon>Fungi</taxon>
        <taxon>Dikarya</taxon>
        <taxon>Ascomycota</taxon>
        <taxon>Saccharomycotina</taxon>
        <taxon>Saccharomycetes</taxon>
        <taxon>Phaffomycetales</taxon>
        <taxon>Wickerhamomycetaceae</taxon>
        <taxon>Wickerhamomyces</taxon>
    </lineage>
</organism>
<dbReference type="AlphaFoldDB" id="A0A1E3P3X2"/>
<keyword evidence="4" id="KW-0812">Transmembrane</keyword>
<proteinExistence type="inferred from homology"/>
<evidence type="ECO:0000259" key="5">
    <source>
        <dbReference type="SMART" id="SM00563"/>
    </source>
</evidence>
<dbReference type="Pfam" id="PF01553">
    <property type="entry name" value="Acyltransferase"/>
    <property type="match status" value="1"/>
</dbReference>
<keyword evidence="4" id="KW-0472">Membrane</keyword>
<evidence type="ECO:0000256" key="2">
    <source>
        <dbReference type="ARBA" id="ARBA00022679"/>
    </source>
</evidence>
<dbReference type="SUPFAM" id="SSF69593">
    <property type="entry name" value="Glycerol-3-phosphate (1)-acyltransferase"/>
    <property type="match status" value="1"/>
</dbReference>
<dbReference type="PANTHER" id="PTHR10983:SF16">
    <property type="entry name" value="LYSOCARDIOLIPIN ACYLTRANSFERASE 1"/>
    <property type="match status" value="1"/>
</dbReference>
<dbReference type="OrthoDB" id="189226at2759"/>
<evidence type="ECO:0000313" key="7">
    <source>
        <dbReference type="Proteomes" id="UP000094112"/>
    </source>
</evidence>
<keyword evidence="4" id="KW-1133">Transmembrane helix</keyword>
<dbReference type="CDD" id="cd07990">
    <property type="entry name" value="LPLAT_LCLAT1-like"/>
    <property type="match status" value="1"/>
</dbReference>
<accession>A0A1E3P3X2</accession>
<reference evidence="6 7" key="1">
    <citation type="journal article" date="2016" name="Proc. Natl. Acad. Sci. U.S.A.">
        <title>Comparative genomics of biotechnologically important yeasts.</title>
        <authorList>
            <person name="Riley R."/>
            <person name="Haridas S."/>
            <person name="Wolfe K.H."/>
            <person name="Lopes M.R."/>
            <person name="Hittinger C.T."/>
            <person name="Goeker M."/>
            <person name="Salamov A.A."/>
            <person name="Wisecaver J.H."/>
            <person name="Long T.M."/>
            <person name="Calvey C.H."/>
            <person name="Aerts A.L."/>
            <person name="Barry K.W."/>
            <person name="Choi C."/>
            <person name="Clum A."/>
            <person name="Coughlan A.Y."/>
            <person name="Deshpande S."/>
            <person name="Douglass A.P."/>
            <person name="Hanson S.J."/>
            <person name="Klenk H.-P."/>
            <person name="LaButti K.M."/>
            <person name="Lapidus A."/>
            <person name="Lindquist E.A."/>
            <person name="Lipzen A.M."/>
            <person name="Meier-Kolthoff J.P."/>
            <person name="Ohm R.A."/>
            <person name="Otillar R.P."/>
            <person name="Pangilinan J.L."/>
            <person name="Peng Y."/>
            <person name="Rokas A."/>
            <person name="Rosa C.A."/>
            <person name="Scheuner C."/>
            <person name="Sibirny A.A."/>
            <person name="Slot J.C."/>
            <person name="Stielow J.B."/>
            <person name="Sun H."/>
            <person name="Kurtzman C.P."/>
            <person name="Blackwell M."/>
            <person name="Grigoriev I.V."/>
            <person name="Jeffries T.W."/>
        </authorList>
    </citation>
    <scope>NUCLEOTIDE SEQUENCE [LARGE SCALE GENOMIC DNA]</scope>
    <source>
        <strain evidence="7">ATCC 58044 / CBS 1984 / NCYC 433 / NRRL Y-366-8</strain>
    </source>
</reference>
<dbReference type="InterPro" id="IPR032098">
    <property type="entry name" value="Acyltransf_C"/>
</dbReference>
<dbReference type="GO" id="GO:0016746">
    <property type="term" value="F:acyltransferase activity"/>
    <property type="evidence" value="ECO:0007669"/>
    <property type="project" value="UniProtKB-KW"/>
</dbReference>
<dbReference type="GO" id="GO:0036149">
    <property type="term" value="P:phosphatidylinositol acyl-chain remodeling"/>
    <property type="evidence" value="ECO:0007669"/>
    <property type="project" value="TreeGrafter"/>
</dbReference>
<dbReference type="Pfam" id="PF16076">
    <property type="entry name" value="Acyltransf_C"/>
    <property type="match status" value="1"/>
</dbReference>
<sequence length="404" mass="46099">MTALGVVKTVLNLVVFLLGCLSIVTSQTVGIILSCGNREFRQAWLAQTKEHFIVLLTSVVNFASKSPIKVRIVTDSKSIPPSRIRLDSKGRLESSMPGGTVFIANHQIYTDWVFLWWLTYTARLGGFVYIVLKASLKKLPILGYGMKNYDFIFLSRKWETDKVVMGNQLASIDANARGKGTVAGKEPMKTTTSKDVWPAGEDKSRTWPYSLHIFPEGTNLSANTRRKTLAYAGKVGRAPFKHLLLPRTTGLRYSLLKLRDTVDEVYDITLAYSGLKASDYGQDIYKIEKVFLQGKNPERVDFFIRSFKIDEIPIGKEEETEDEYNIAQKKFEDWLFNVWSEKDELMDNYYKTGSFITNAEEPDRYSTVDTVLRVSKLDFLKIFLVPMCLVLLGRIIYQLYCLFQ</sequence>
<keyword evidence="7" id="KW-1185">Reference proteome</keyword>
<evidence type="ECO:0000256" key="4">
    <source>
        <dbReference type="SAM" id="Phobius"/>
    </source>
</evidence>
<comment type="similarity">
    <text evidence="1">Belongs to the 1-acyl-sn-glycerol-3-phosphate acyltransferase family.</text>
</comment>
<dbReference type="RefSeq" id="XP_019039403.1">
    <property type="nucleotide sequence ID" value="XM_019181758.1"/>
</dbReference>
<keyword evidence="2" id="KW-0808">Transferase</keyword>
<gene>
    <name evidence="6" type="ORF">WICANDRAFT_30761</name>
</gene>
<dbReference type="GO" id="GO:0005783">
    <property type="term" value="C:endoplasmic reticulum"/>
    <property type="evidence" value="ECO:0007669"/>
    <property type="project" value="TreeGrafter"/>
</dbReference>
<dbReference type="SMART" id="SM00563">
    <property type="entry name" value="PlsC"/>
    <property type="match status" value="1"/>
</dbReference>
<dbReference type="Proteomes" id="UP000094112">
    <property type="component" value="Unassembled WGS sequence"/>
</dbReference>
<feature type="domain" description="Phospholipid/glycerol acyltransferase" evidence="5">
    <location>
        <begin position="100"/>
        <end position="252"/>
    </location>
</feature>
<dbReference type="PANTHER" id="PTHR10983">
    <property type="entry name" value="1-ACYLGLYCEROL-3-PHOSPHATE ACYLTRANSFERASE-RELATED"/>
    <property type="match status" value="1"/>
</dbReference>
<dbReference type="EMBL" id="KV454210">
    <property type="protein sequence ID" value="ODQ60196.1"/>
    <property type="molecule type" value="Genomic_DNA"/>
</dbReference>
<evidence type="ECO:0000256" key="3">
    <source>
        <dbReference type="ARBA" id="ARBA00023315"/>
    </source>
</evidence>
<dbReference type="InterPro" id="IPR002123">
    <property type="entry name" value="Plipid/glycerol_acylTrfase"/>
</dbReference>
<feature type="transmembrane region" description="Helical" evidence="4">
    <location>
        <begin position="112"/>
        <end position="132"/>
    </location>
</feature>
<dbReference type="STRING" id="683960.A0A1E3P3X2"/>